<evidence type="ECO:0000259" key="2">
    <source>
        <dbReference type="PROSITE" id="PS50853"/>
    </source>
</evidence>
<dbReference type="Pfam" id="PF00041">
    <property type="entry name" value="fn3"/>
    <property type="match status" value="1"/>
</dbReference>
<dbReference type="Gene3D" id="3.80.10.10">
    <property type="entry name" value="Ribonuclease Inhibitor"/>
    <property type="match status" value="2"/>
</dbReference>
<keyword evidence="1" id="KW-0732">Signal</keyword>
<organism evidence="3 4">
    <name type="scientific">Roseburia zhanii</name>
    <dbReference type="NCBI Taxonomy" id="2763064"/>
    <lineage>
        <taxon>Bacteria</taxon>
        <taxon>Bacillati</taxon>
        <taxon>Bacillota</taxon>
        <taxon>Clostridia</taxon>
        <taxon>Lachnospirales</taxon>
        <taxon>Lachnospiraceae</taxon>
        <taxon>Roseburia</taxon>
    </lineage>
</organism>
<feature type="domain" description="Fibronectin type-III" evidence="2">
    <location>
        <begin position="393"/>
        <end position="492"/>
    </location>
</feature>
<gene>
    <name evidence="3" type="ORF">H8S17_10385</name>
</gene>
<dbReference type="PANTHER" id="PTHR45661">
    <property type="entry name" value="SURFACE ANTIGEN"/>
    <property type="match status" value="1"/>
</dbReference>
<feature type="signal peptide" evidence="1">
    <location>
        <begin position="1"/>
        <end position="21"/>
    </location>
</feature>
<dbReference type="Proteomes" id="UP000606720">
    <property type="component" value="Unassembled WGS sequence"/>
</dbReference>
<evidence type="ECO:0000313" key="4">
    <source>
        <dbReference type="Proteomes" id="UP000606720"/>
    </source>
</evidence>
<dbReference type="Pfam" id="PF13306">
    <property type="entry name" value="LRR_5"/>
    <property type="match status" value="1"/>
</dbReference>
<protein>
    <submittedName>
        <fullName evidence="3">Leucine-rich repeat domain-containing protein</fullName>
    </submittedName>
</protein>
<proteinExistence type="predicted"/>
<dbReference type="AlphaFoldDB" id="A0A923LQH8"/>
<dbReference type="Gene3D" id="2.60.40.10">
    <property type="entry name" value="Immunoglobulins"/>
    <property type="match status" value="1"/>
</dbReference>
<dbReference type="InterPro" id="IPR003961">
    <property type="entry name" value="FN3_dom"/>
</dbReference>
<dbReference type="RefSeq" id="WP_186867256.1">
    <property type="nucleotide sequence ID" value="NZ_JACOPH010000008.1"/>
</dbReference>
<evidence type="ECO:0000256" key="1">
    <source>
        <dbReference type="SAM" id="SignalP"/>
    </source>
</evidence>
<dbReference type="SUPFAM" id="SSF52058">
    <property type="entry name" value="L domain-like"/>
    <property type="match status" value="1"/>
</dbReference>
<dbReference type="InterPro" id="IPR053139">
    <property type="entry name" value="Surface_bspA-like"/>
</dbReference>
<dbReference type="InterPro" id="IPR026906">
    <property type="entry name" value="LRR_5"/>
</dbReference>
<name>A0A923LQH8_9FIRM</name>
<dbReference type="EMBL" id="JACOPH010000008">
    <property type="protein sequence ID" value="MBC5714612.1"/>
    <property type="molecule type" value="Genomic_DNA"/>
</dbReference>
<dbReference type="InterPro" id="IPR036116">
    <property type="entry name" value="FN3_sf"/>
</dbReference>
<sequence>MKKKILSILLAMCVVTGTVTASPEQMIVKAAENTTEDTDSDFWKDCYLKLDDGTIEICYVPAGTTMGSIIIPSEIDGKKVTAIGGYAFSDCDSLTSVTLPNSITRIGSGAFAECGSLTSIKIPDSVTTIGENAFYACVNLTSVTLPNSIICIEENTFSDCKSLTSIMIPNSVTAIGKEAFADCSSLTSVTIPNSVTTIGNDAFNGCNSLTSVTIPDSVTAIGSDAFNGCNSLTSVTLPNSITRIEENAFSACKSLTSITIPASVQEIASGAFSWCENLKQVVLLNPNTQIDQTAFTHTLWQDQNQTAADSNSSTTTEPTTYVLSNVRSSVNSVVYNGGEQKPSVVVTDTAGQVKDASNYTITYSNNVNVGQATITVTGIGNCTGTVTATFTILPKGTKLSKVTAKKKKALVKWKKQTAQTTGYQIQYGRNAKFNGAKITTIKKNKTASATLKKLKAKKKYYVRIRTYKNVQINGRSTQLYSNWSKAKTVKVK</sequence>
<dbReference type="SUPFAM" id="SSF49265">
    <property type="entry name" value="Fibronectin type III"/>
    <property type="match status" value="1"/>
</dbReference>
<dbReference type="InterPro" id="IPR032675">
    <property type="entry name" value="LRR_dom_sf"/>
</dbReference>
<dbReference type="PROSITE" id="PS50853">
    <property type="entry name" value="FN3"/>
    <property type="match status" value="1"/>
</dbReference>
<evidence type="ECO:0000313" key="3">
    <source>
        <dbReference type="EMBL" id="MBC5714612.1"/>
    </source>
</evidence>
<reference evidence="3" key="1">
    <citation type="submission" date="2020-08" db="EMBL/GenBank/DDBJ databases">
        <title>Genome public.</title>
        <authorList>
            <person name="Liu C."/>
            <person name="Sun Q."/>
        </authorList>
    </citation>
    <scope>NUCLEOTIDE SEQUENCE</scope>
    <source>
        <strain evidence="3">BX1005</strain>
    </source>
</reference>
<comment type="caution">
    <text evidence="3">The sequence shown here is derived from an EMBL/GenBank/DDBJ whole genome shotgun (WGS) entry which is preliminary data.</text>
</comment>
<dbReference type="InterPro" id="IPR013783">
    <property type="entry name" value="Ig-like_fold"/>
</dbReference>
<feature type="chain" id="PRO_5038371435" evidence="1">
    <location>
        <begin position="22"/>
        <end position="492"/>
    </location>
</feature>
<keyword evidence="4" id="KW-1185">Reference proteome</keyword>
<accession>A0A923LQH8</accession>
<dbReference type="PANTHER" id="PTHR45661:SF3">
    <property type="entry name" value="IG-LIKE DOMAIN-CONTAINING PROTEIN"/>
    <property type="match status" value="1"/>
</dbReference>